<protein>
    <submittedName>
        <fullName evidence="1">Uncharacterized protein</fullName>
    </submittedName>
</protein>
<proteinExistence type="predicted"/>
<dbReference type="KEGG" id="pmuc:ING2E5A_0877"/>
<organism evidence="1 2">
    <name type="scientific">Petrimonas mucosa</name>
    <dbReference type="NCBI Taxonomy" id="1642646"/>
    <lineage>
        <taxon>Bacteria</taxon>
        <taxon>Pseudomonadati</taxon>
        <taxon>Bacteroidota</taxon>
        <taxon>Bacteroidia</taxon>
        <taxon>Bacteroidales</taxon>
        <taxon>Dysgonomonadaceae</taxon>
        <taxon>Petrimonas</taxon>
    </lineage>
</organism>
<gene>
    <name evidence="1" type="ORF">ING2E5A_0877</name>
</gene>
<evidence type="ECO:0000313" key="2">
    <source>
        <dbReference type="Proteomes" id="UP000178485"/>
    </source>
</evidence>
<accession>A0A1G4G598</accession>
<sequence length="56" mass="6559">MTNLGIMKMRSKILSMKQKNGFQKKNPGVIPNSIYMVRSVKRVIVSEKKYVVYCHR</sequence>
<dbReference type="STRING" id="1642646.ING2E5A_0877"/>
<dbReference type="EMBL" id="LT608328">
    <property type="protein sequence ID" value="SCM56432.1"/>
    <property type="molecule type" value="Genomic_DNA"/>
</dbReference>
<evidence type="ECO:0000313" key="1">
    <source>
        <dbReference type="EMBL" id="SCM56432.1"/>
    </source>
</evidence>
<name>A0A1G4G598_9BACT</name>
<keyword evidence="2" id="KW-1185">Reference proteome</keyword>
<dbReference type="Proteomes" id="UP000178485">
    <property type="component" value="Chromosome i"/>
</dbReference>
<reference evidence="1 2" key="1">
    <citation type="submission" date="2016-08" db="EMBL/GenBank/DDBJ databases">
        <authorList>
            <person name="Seilhamer J.J."/>
        </authorList>
    </citation>
    <scope>NUCLEOTIDE SEQUENCE [LARGE SCALE GENOMIC DNA]</scope>
    <source>
        <strain evidence="1">ING2-E5A</strain>
    </source>
</reference>
<dbReference type="AlphaFoldDB" id="A0A1G4G598"/>